<dbReference type="RefSeq" id="WP_034421558.1">
    <property type="nucleotide sequence ID" value="NZ_CP045798.1"/>
</dbReference>
<dbReference type="SUPFAM" id="SSF54862">
    <property type="entry name" value="4Fe-4S ferredoxins"/>
    <property type="match status" value="1"/>
</dbReference>
<dbReference type="Proteomes" id="UP000515847">
    <property type="component" value="Chromosome"/>
</dbReference>
<dbReference type="CDD" id="cd03110">
    <property type="entry name" value="SIMIBI_bact_arch"/>
    <property type="match status" value="1"/>
</dbReference>
<dbReference type="InterPro" id="IPR027417">
    <property type="entry name" value="P-loop_NTPase"/>
</dbReference>
<dbReference type="PROSITE" id="PS51379">
    <property type="entry name" value="4FE4S_FER_2"/>
    <property type="match status" value="2"/>
</dbReference>
<feature type="domain" description="4Fe-4S ferredoxin-type" evidence="4">
    <location>
        <begin position="91"/>
        <end position="119"/>
    </location>
</feature>
<dbReference type="InterPro" id="IPR002586">
    <property type="entry name" value="CobQ/CobB/MinD/ParA_Nub-bd_dom"/>
</dbReference>
<evidence type="ECO:0000313" key="6">
    <source>
        <dbReference type="Proteomes" id="UP000515847"/>
    </source>
</evidence>
<accession>A0A7G6E3A6</accession>
<dbReference type="Gene3D" id="3.40.50.300">
    <property type="entry name" value="P-loop containing nucleotide triphosphate hydrolases"/>
    <property type="match status" value="1"/>
</dbReference>
<dbReference type="PROSITE" id="PS00198">
    <property type="entry name" value="4FE4S_FER_1"/>
    <property type="match status" value="1"/>
</dbReference>
<dbReference type="GO" id="GO:0046872">
    <property type="term" value="F:metal ion binding"/>
    <property type="evidence" value="ECO:0007669"/>
    <property type="project" value="UniProtKB-KW"/>
</dbReference>
<organism evidence="5 6">
    <name type="scientific">Thermanaerosceptrum fracticalcis</name>
    <dbReference type="NCBI Taxonomy" id="1712410"/>
    <lineage>
        <taxon>Bacteria</taxon>
        <taxon>Bacillati</taxon>
        <taxon>Bacillota</taxon>
        <taxon>Clostridia</taxon>
        <taxon>Eubacteriales</taxon>
        <taxon>Peptococcaceae</taxon>
        <taxon>Thermanaerosceptrum</taxon>
    </lineage>
</organism>
<dbReference type="OrthoDB" id="9778602at2"/>
<dbReference type="EMBL" id="CP045798">
    <property type="protein sequence ID" value="QNB46560.1"/>
    <property type="molecule type" value="Genomic_DNA"/>
</dbReference>
<keyword evidence="2" id="KW-0408">Iron</keyword>
<dbReference type="AlphaFoldDB" id="A0A7G6E3A6"/>
<keyword evidence="3" id="KW-0411">Iron-sulfur</keyword>
<evidence type="ECO:0000313" key="5">
    <source>
        <dbReference type="EMBL" id="QNB46560.1"/>
    </source>
</evidence>
<evidence type="ECO:0000256" key="2">
    <source>
        <dbReference type="ARBA" id="ARBA00023004"/>
    </source>
</evidence>
<evidence type="ECO:0000256" key="3">
    <source>
        <dbReference type="ARBA" id="ARBA00023014"/>
    </source>
</evidence>
<evidence type="ECO:0000256" key="1">
    <source>
        <dbReference type="ARBA" id="ARBA00022723"/>
    </source>
</evidence>
<dbReference type="PANTHER" id="PTHR43063:SF1">
    <property type="entry name" value="4FE-4S CLUSTER CONTAINING PARA FAMILY ATPASE PROTEIN"/>
    <property type="match status" value="1"/>
</dbReference>
<evidence type="ECO:0000259" key="4">
    <source>
        <dbReference type="PROSITE" id="PS51379"/>
    </source>
</evidence>
<keyword evidence="6" id="KW-1185">Reference proteome</keyword>
<dbReference type="SUPFAM" id="SSF52540">
    <property type="entry name" value="P-loop containing nucleoside triphosphate hydrolases"/>
    <property type="match status" value="1"/>
</dbReference>
<feature type="domain" description="4Fe-4S ferredoxin-type" evidence="4">
    <location>
        <begin position="61"/>
        <end position="90"/>
    </location>
</feature>
<dbReference type="InterPro" id="IPR017896">
    <property type="entry name" value="4Fe4S_Fe-S-bd"/>
</dbReference>
<proteinExistence type="predicted"/>
<dbReference type="PANTHER" id="PTHR43063">
    <property type="entry name" value="4FE-4S CLUSTER CONTAINING PARA FAMILY ATPASE PROTEIN"/>
    <property type="match status" value="1"/>
</dbReference>
<reference evidence="5 6" key="1">
    <citation type="journal article" date="2019" name="Front. Microbiol.">
        <title>Thermoanaerosceptrum fracticalcis gen. nov. sp. nov., a Novel Fumarate-Fermenting Microorganism From a Deep Fractured Carbonate Aquifer of the US Great Basin.</title>
        <authorList>
            <person name="Hamilton-Brehm S.D."/>
            <person name="Stewart L.E."/>
            <person name="Zavarin M."/>
            <person name="Caldwell M."/>
            <person name="Lawson P.A."/>
            <person name="Onstott T.C."/>
            <person name="Grzymski J."/>
            <person name="Neveux I."/>
            <person name="Lollar B.S."/>
            <person name="Russell C.E."/>
            <person name="Moser D.P."/>
        </authorList>
    </citation>
    <scope>NUCLEOTIDE SEQUENCE [LARGE SCALE GENOMIC DNA]</scope>
    <source>
        <strain evidence="5 6">DRI-13</strain>
    </source>
</reference>
<name>A0A7G6E3A6_THEFR</name>
<sequence length="282" mass="30668">MQIAIASGKGGTGKTTVASNLAYFLNKIGKKVALLDCDVEEPNNHIFFNPSWYAKETVTLPIPVVDTARCIGCGKCGEICQFGAIVCLKGKVLTFPELCHSCAGCIKVCPVSALSETSREVGQVEIGVQEGLQLIQGRLRIGEAMSPPLIKKVKLHGKERETVIIDCPPGTSCPVIQSVKDSDFVLLVTEPTPFGLNDLKLAVEMVRELGHPFAVGINRSTIGDRKVWDYCQANKIPIILEIPDDRQIAVAYSQGQLLLEALPHYEEKFTDLVKTLEEVSSC</sequence>
<protein>
    <submittedName>
        <fullName evidence="5">P-loop NTPase</fullName>
    </submittedName>
</protein>
<dbReference type="GO" id="GO:0051536">
    <property type="term" value="F:iron-sulfur cluster binding"/>
    <property type="evidence" value="ECO:0007669"/>
    <property type="project" value="UniProtKB-KW"/>
</dbReference>
<gene>
    <name evidence="5" type="ORF">BR63_09715</name>
</gene>
<keyword evidence="1" id="KW-0479">Metal-binding</keyword>
<dbReference type="InterPro" id="IPR017900">
    <property type="entry name" value="4Fe4S_Fe_S_CS"/>
</dbReference>
<dbReference type="Pfam" id="PF01656">
    <property type="entry name" value="CbiA"/>
    <property type="match status" value="1"/>
</dbReference>
<dbReference type="Pfam" id="PF00037">
    <property type="entry name" value="Fer4"/>
    <property type="match status" value="1"/>
</dbReference>
<dbReference type="KEGG" id="tfr:BR63_09715"/>
<dbReference type="Gene3D" id="3.30.70.20">
    <property type="match status" value="1"/>
</dbReference>